<dbReference type="InterPro" id="IPR019796">
    <property type="entry name" value="G6P_DH_AS"/>
</dbReference>
<dbReference type="GO" id="GO:0006006">
    <property type="term" value="P:glucose metabolic process"/>
    <property type="evidence" value="ECO:0007669"/>
    <property type="project" value="UniProtKB-KW"/>
</dbReference>
<dbReference type="PIRSF" id="PIRSF000110">
    <property type="entry name" value="G6PD"/>
    <property type="match status" value="1"/>
</dbReference>
<evidence type="ECO:0000313" key="12">
    <source>
        <dbReference type="Proteomes" id="UP001174909"/>
    </source>
</evidence>
<keyword evidence="3 8" id="KW-0313">Glucose metabolism</keyword>
<evidence type="ECO:0000256" key="2">
    <source>
        <dbReference type="ARBA" id="ARBA00009975"/>
    </source>
</evidence>
<feature type="domain" description="Glucose-6-phosphate dehydrogenase NAD-binding" evidence="9">
    <location>
        <begin position="9"/>
        <end position="190"/>
    </location>
</feature>
<comment type="pathway">
    <text evidence="1 8">Carbohydrate degradation; pentose phosphate pathway; D-ribulose 5-phosphate from D-glucose 6-phosphate (oxidative stage): step 1/3.</text>
</comment>
<keyword evidence="6 8" id="KW-0119">Carbohydrate metabolism</keyword>
<dbReference type="PANTHER" id="PTHR23429:SF0">
    <property type="entry name" value="GLUCOSE-6-PHOSPHATE 1-DEHYDROGENASE"/>
    <property type="match status" value="1"/>
</dbReference>
<name>A0AA35WTX6_GEOBA</name>
<comment type="caution">
    <text evidence="11">The sequence shown here is derived from an EMBL/GenBank/DDBJ whole genome shotgun (WGS) entry which is preliminary data.</text>
</comment>
<evidence type="ECO:0000256" key="7">
    <source>
        <dbReference type="ARBA" id="ARBA00047696"/>
    </source>
</evidence>
<evidence type="ECO:0000256" key="6">
    <source>
        <dbReference type="ARBA" id="ARBA00023277"/>
    </source>
</evidence>
<sequence length="488" mass="54644">MPDQTTTIVIFGASGDLTTHKLAPALADLYAKGRLGPDIQIVGVSRTDMTADEFRASFYEGFGDESDFPPSPDFWNNLADRVHSCYGDVTAPDGLLDLQRVLANIESPDRPANRLYYLALAPFLFAPTVATLGRAGFQKEDGCWRRVVVEKPFGVNLQTAHELNEAVHQVFAEHQVYRIDHYLGKETVQNLLVFRFANAIFEPLWSRNYIDNIQITVAESVSIAERASYYDRAGVLRDMFQSHLLQLLAVVAMEPPSTFEADTLRNEKVKVLESVRHIPARDASLRAVHGQYDGYLDEPGVPPDSRTPTYAALRLDIDNWRWQGVPFYLRSGKALSEKHTEVLIQFRRPPHLIFPQGSSGDITSNTLSICLQPNEGVHLEFQAKTPDSLLDLRPVNLEFHYEDSFGGQEIPDAYERLLLDALNGDASLFIRSDEIEQSWSIMDPLIEGLSDPSTRPPEIYDLGTEGPFSADDFLARDGRAWLSKCLGG</sequence>
<dbReference type="PANTHER" id="PTHR23429">
    <property type="entry name" value="GLUCOSE-6-PHOSPHATE 1-DEHYDROGENASE G6PD"/>
    <property type="match status" value="1"/>
</dbReference>
<keyword evidence="5 8" id="KW-0560">Oxidoreductase</keyword>
<dbReference type="EC" id="1.1.1.49" evidence="8"/>
<dbReference type="SUPFAM" id="SSF55347">
    <property type="entry name" value="Glyceraldehyde-3-phosphate dehydrogenase-like, C-terminal domain"/>
    <property type="match status" value="1"/>
</dbReference>
<dbReference type="HAMAP" id="MF_00966">
    <property type="entry name" value="G6PD"/>
    <property type="match status" value="1"/>
</dbReference>
<protein>
    <recommendedName>
        <fullName evidence="8">Glucose-6-phosphate 1-dehydrogenase</fullName>
        <ecNumber evidence="8">1.1.1.49</ecNumber>
    </recommendedName>
</protein>
<reference evidence="11" key="1">
    <citation type="submission" date="2023-03" db="EMBL/GenBank/DDBJ databases">
        <authorList>
            <person name="Steffen K."/>
            <person name="Cardenas P."/>
        </authorList>
    </citation>
    <scope>NUCLEOTIDE SEQUENCE</scope>
</reference>
<evidence type="ECO:0000256" key="1">
    <source>
        <dbReference type="ARBA" id="ARBA00004937"/>
    </source>
</evidence>
<evidence type="ECO:0000259" key="10">
    <source>
        <dbReference type="Pfam" id="PF02781"/>
    </source>
</evidence>
<dbReference type="Pfam" id="PF00479">
    <property type="entry name" value="G6PD_N"/>
    <property type="match status" value="1"/>
</dbReference>
<dbReference type="GO" id="GO:0005829">
    <property type="term" value="C:cytosol"/>
    <property type="evidence" value="ECO:0007669"/>
    <property type="project" value="TreeGrafter"/>
</dbReference>
<dbReference type="GO" id="GO:0050661">
    <property type="term" value="F:NADP binding"/>
    <property type="evidence" value="ECO:0007669"/>
    <property type="project" value="InterPro"/>
</dbReference>
<dbReference type="Gene3D" id="3.30.360.10">
    <property type="entry name" value="Dihydrodipicolinate Reductase, domain 2"/>
    <property type="match status" value="1"/>
</dbReference>
<dbReference type="Pfam" id="PF02781">
    <property type="entry name" value="G6PD_C"/>
    <property type="match status" value="1"/>
</dbReference>
<evidence type="ECO:0000259" key="9">
    <source>
        <dbReference type="Pfam" id="PF00479"/>
    </source>
</evidence>
<dbReference type="NCBIfam" id="TIGR00871">
    <property type="entry name" value="zwf"/>
    <property type="match status" value="1"/>
</dbReference>
<feature type="domain" description="Glucose-6-phosphate dehydrogenase C-terminal" evidence="10">
    <location>
        <begin position="192"/>
        <end position="481"/>
    </location>
</feature>
<evidence type="ECO:0000256" key="5">
    <source>
        <dbReference type="ARBA" id="ARBA00023002"/>
    </source>
</evidence>
<comment type="catalytic activity">
    <reaction evidence="7">
        <text>D-glucose 6-phosphate + NADP(+) = 6-phospho-D-glucono-1,5-lactone + NADPH + H(+)</text>
        <dbReference type="Rhea" id="RHEA:15841"/>
        <dbReference type="ChEBI" id="CHEBI:15378"/>
        <dbReference type="ChEBI" id="CHEBI:57783"/>
        <dbReference type="ChEBI" id="CHEBI:57955"/>
        <dbReference type="ChEBI" id="CHEBI:58349"/>
        <dbReference type="ChEBI" id="CHEBI:61548"/>
        <dbReference type="EC" id="1.1.1.49"/>
    </reaction>
    <physiologicalReaction direction="left-to-right" evidence="7">
        <dbReference type="Rhea" id="RHEA:15842"/>
    </physiologicalReaction>
</comment>
<dbReference type="GO" id="GO:0009051">
    <property type="term" value="P:pentose-phosphate shunt, oxidative branch"/>
    <property type="evidence" value="ECO:0007669"/>
    <property type="project" value="TreeGrafter"/>
</dbReference>
<gene>
    <name evidence="11" type="ORF">GBAR_LOCUS16392</name>
</gene>
<dbReference type="PRINTS" id="PR00079">
    <property type="entry name" value="G6PDHDRGNASE"/>
</dbReference>
<dbReference type="InterPro" id="IPR022675">
    <property type="entry name" value="G6P_DH_C"/>
</dbReference>
<proteinExistence type="inferred from homology"/>
<dbReference type="Gene3D" id="3.40.50.720">
    <property type="entry name" value="NAD(P)-binding Rossmann-like Domain"/>
    <property type="match status" value="1"/>
</dbReference>
<dbReference type="EMBL" id="CASHTH010002368">
    <property type="protein sequence ID" value="CAI8028841.1"/>
    <property type="molecule type" value="Genomic_DNA"/>
</dbReference>
<dbReference type="GO" id="GO:0004345">
    <property type="term" value="F:glucose-6-phosphate dehydrogenase activity"/>
    <property type="evidence" value="ECO:0007669"/>
    <property type="project" value="UniProtKB-EC"/>
</dbReference>
<dbReference type="Proteomes" id="UP001174909">
    <property type="component" value="Unassembled WGS sequence"/>
</dbReference>
<dbReference type="InterPro" id="IPR022674">
    <property type="entry name" value="G6P_DH_NAD-bd"/>
</dbReference>
<evidence type="ECO:0000256" key="3">
    <source>
        <dbReference type="ARBA" id="ARBA00022526"/>
    </source>
</evidence>
<comment type="function">
    <text evidence="8">Catalyzes the rate-limiting step of the oxidative pentose-phosphate pathway, which represents a route for the dissimilation of carbohydrates besides glycolysis.</text>
</comment>
<dbReference type="SUPFAM" id="SSF51735">
    <property type="entry name" value="NAD(P)-binding Rossmann-fold domains"/>
    <property type="match status" value="1"/>
</dbReference>
<evidence type="ECO:0000313" key="11">
    <source>
        <dbReference type="EMBL" id="CAI8028841.1"/>
    </source>
</evidence>
<organism evidence="11 12">
    <name type="scientific">Geodia barretti</name>
    <name type="common">Barrett's horny sponge</name>
    <dbReference type="NCBI Taxonomy" id="519541"/>
    <lineage>
        <taxon>Eukaryota</taxon>
        <taxon>Metazoa</taxon>
        <taxon>Porifera</taxon>
        <taxon>Demospongiae</taxon>
        <taxon>Heteroscleromorpha</taxon>
        <taxon>Tetractinellida</taxon>
        <taxon>Astrophorina</taxon>
        <taxon>Geodiidae</taxon>
        <taxon>Geodia</taxon>
    </lineage>
</organism>
<accession>A0AA35WTX6</accession>
<evidence type="ECO:0000256" key="4">
    <source>
        <dbReference type="ARBA" id="ARBA00022857"/>
    </source>
</evidence>
<keyword evidence="4 8" id="KW-0521">NADP</keyword>
<dbReference type="AlphaFoldDB" id="A0AA35WTX6"/>
<dbReference type="InterPro" id="IPR036291">
    <property type="entry name" value="NAD(P)-bd_dom_sf"/>
</dbReference>
<comment type="similarity">
    <text evidence="2 8">Belongs to the glucose-6-phosphate dehydrogenase family.</text>
</comment>
<dbReference type="InterPro" id="IPR001282">
    <property type="entry name" value="G6P_DH"/>
</dbReference>
<evidence type="ECO:0000256" key="8">
    <source>
        <dbReference type="RuleBase" id="RU362120"/>
    </source>
</evidence>
<dbReference type="PROSITE" id="PS00069">
    <property type="entry name" value="G6P_DEHYDROGENASE"/>
    <property type="match status" value="1"/>
</dbReference>
<keyword evidence="12" id="KW-1185">Reference proteome</keyword>